<proteinExistence type="predicted"/>
<gene>
    <name evidence="1" type="ORF">LCGC14_2395190</name>
</gene>
<protein>
    <submittedName>
        <fullName evidence="1">Uncharacterized protein</fullName>
    </submittedName>
</protein>
<organism evidence="1">
    <name type="scientific">marine sediment metagenome</name>
    <dbReference type="NCBI Taxonomy" id="412755"/>
    <lineage>
        <taxon>unclassified sequences</taxon>
        <taxon>metagenomes</taxon>
        <taxon>ecological metagenomes</taxon>
    </lineage>
</organism>
<dbReference type="EMBL" id="LAZR01035835">
    <property type="protein sequence ID" value="KKL26451.1"/>
    <property type="molecule type" value="Genomic_DNA"/>
</dbReference>
<reference evidence="1" key="1">
    <citation type="journal article" date="2015" name="Nature">
        <title>Complex archaea that bridge the gap between prokaryotes and eukaryotes.</title>
        <authorList>
            <person name="Spang A."/>
            <person name="Saw J.H."/>
            <person name="Jorgensen S.L."/>
            <person name="Zaremba-Niedzwiedzka K."/>
            <person name="Martijn J."/>
            <person name="Lind A.E."/>
            <person name="van Eijk R."/>
            <person name="Schleper C."/>
            <person name="Guy L."/>
            <person name="Ettema T.J."/>
        </authorList>
    </citation>
    <scope>NUCLEOTIDE SEQUENCE</scope>
</reference>
<comment type="caution">
    <text evidence="1">The sequence shown here is derived from an EMBL/GenBank/DDBJ whole genome shotgun (WGS) entry which is preliminary data.</text>
</comment>
<name>A0A0F9E9D1_9ZZZZ</name>
<sequence length="153" mass="18029">MAKGKKSSCERKVGFDMKKSSIYGKILKKKPKSERSKLIKACDSTIREIVLIRDNHTCQRSGKKTRLQVAHYFSRSYLRTRWDESNLITLNSGVHLFWAHKKPEEFRDFYISKIGQEEFDRLKLRTRVRGTIYAHELKIILVGLKIRLAEMKL</sequence>
<dbReference type="AlphaFoldDB" id="A0A0F9E9D1"/>
<evidence type="ECO:0000313" key="1">
    <source>
        <dbReference type="EMBL" id="KKL26451.1"/>
    </source>
</evidence>
<accession>A0A0F9E9D1</accession>